<dbReference type="EMBL" id="MU005764">
    <property type="protein sequence ID" value="KAF2714901.1"/>
    <property type="molecule type" value="Genomic_DNA"/>
</dbReference>
<evidence type="ECO:0000256" key="1">
    <source>
        <dbReference type="SAM" id="MobiDB-lite"/>
    </source>
</evidence>
<protein>
    <submittedName>
        <fullName evidence="2">Uncharacterized protein</fullName>
    </submittedName>
</protein>
<dbReference type="Proteomes" id="UP000799428">
    <property type="component" value="Unassembled WGS sequence"/>
</dbReference>
<dbReference type="AlphaFoldDB" id="A0A6G1KR78"/>
<accession>A0A6G1KR78</accession>
<dbReference type="OrthoDB" id="3764174at2759"/>
<sequence>MSPSNKKPETSNAVSMCVPCTPNSCYHDLECGHRIKTLYPDQCGDNCKSGCKEWGGSSIPSKFICPDCVTFEVHVQLASLVQFGTPECSNSAHQQEYYDEKISAFAKDIIARGQAKNHRPCQRAEKLDPTLQFHSEIEGADEGYGFLSAPEPTPTRKRARSTATLSIHPSLQRAYTLGTHALGRGGPGRPPLKKGFVLPSHARDESSIDGPVDLAHQGCKVERAVRRAMQALNSGDEKFE</sequence>
<feature type="region of interest" description="Disordered" evidence="1">
    <location>
        <begin position="179"/>
        <end position="211"/>
    </location>
</feature>
<organism evidence="2 3">
    <name type="scientific">Pleomassaria siparia CBS 279.74</name>
    <dbReference type="NCBI Taxonomy" id="1314801"/>
    <lineage>
        <taxon>Eukaryota</taxon>
        <taxon>Fungi</taxon>
        <taxon>Dikarya</taxon>
        <taxon>Ascomycota</taxon>
        <taxon>Pezizomycotina</taxon>
        <taxon>Dothideomycetes</taxon>
        <taxon>Pleosporomycetidae</taxon>
        <taxon>Pleosporales</taxon>
        <taxon>Pleomassariaceae</taxon>
        <taxon>Pleomassaria</taxon>
    </lineage>
</organism>
<name>A0A6G1KR78_9PLEO</name>
<evidence type="ECO:0000313" key="2">
    <source>
        <dbReference type="EMBL" id="KAF2714901.1"/>
    </source>
</evidence>
<reference evidence="2" key="1">
    <citation type="journal article" date="2020" name="Stud. Mycol.">
        <title>101 Dothideomycetes genomes: a test case for predicting lifestyles and emergence of pathogens.</title>
        <authorList>
            <person name="Haridas S."/>
            <person name="Albert R."/>
            <person name="Binder M."/>
            <person name="Bloem J."/>
            <person name="Labutti K."/>
            <person name="Salamov A."/>
            <person name="Andreopoulos B."/>
            <person name="Baker S."/>
            <person name="Barry K."/>
            <person name="Bills G."/>
            <person name="Bluhm B."/>
            <person name="Cannon C."/>
            <person name="Castanera R."/>
            <person name="Culley D."/>
            <person name="Daum C."/>
            <person name="Ezra D."/>
            <person name="Gonzalez J."/>
            <person name="Henrissat B."/>
            <person name="Kuo A."/>
            <person name="Liang C."/>
            <person name="Lipzen A."/>
            <person name="Lutzoni F."/>
            <person name="Magnuson J."/>
            <person name="Mondo S."/>
            <person name="Nolan M."/>
            <person name="Ohm R."/>
            <person name="Pangilinan J."/>
            <person name="Park H.-J."/>
            <person name="Ramirez L."/>
            <person name="Alfaro M."/>
            <person name="Sun H."/>
            <person name="Tritt A."/>
            <person name="Yoshinaga Y."/>
            <person name="Zwiers L.-H."/>
            <person name="Turgeon B."/>
            <person name="Goodwin S."/>
            <person name="Spatafora J."/>
            <person name="Crous P."/>
            <person name="Grigoriev I."/>
        </authorList>
    </citation>
    <scope>NUCLEOTIDE SEQUENCE</scope>
    <source>
        <strain evidence="2">CBS 279.74</strain>
    </source>
</reference>
<evidence type="ECO:0000313" key="3">
    <source>
        <dbReference type="Proteomes" id="UP000799428"/>
    </source>
</evidence>
<proteinExistence type="predicted"/>
<keyword evidence="3" id="KW-1185">Reference proteome</keyword>
<gene>
    <name evidence="2" type="ORF">K504DRAFT_445828</name>
</gene>